<dbReference type="Proteomes" id="UP001596527">
    <property type="component" value="Unassembled WGS sequence"/>
</dbReference>
<accession>A0ABW2SJK8</accession>
<dbReference type="EMBL" id="JBHTEF010000001">
    <property type="protein sequence ID" value="MFC7580322.1"/>
    <property type="molecule type" value="Genomic_DNA"/>
</dbReference>
<dbReference type="RefSeq" id="WP_380972214.1">
    <property type="nucleotide sequence ID" value="NZ_JBHTEF010000001.1"/>
</dbReference>
<feature type="region of interest" description="Disordered" evidence="1">
    <location>
        <begin position="1"/>
        <end position="45"/>
    </location>
</feature>
<protein>
    <submittedName>
        <fullName evidence="2">DUF3710 domain-containing protein</fullName>
    </submittedName>
</protein>
<gene>
    <name evidence="2" type="ORF">ACFQWG_03665</name>
</gene>
<evidence type="ECO:0000313" key="3">
    <source>
        <dbReference type="Proteomes" id="UP001596527"/>
    </source>
</evidence>
<proteinExistence type="predicted"/>
<comment type="caution">
    <text evidence="2">The sequence shown here is derived from an EMBL/GenBank/DDBJ whole genome shotgun (WGS) entry which is preliminary data.</text>
</comment>
<feature type="compositionally biased region" description="Basic and acidic residues" evidence="1">
    <location>
        <begin position="26"/>
        <end position="35"/>
    </location>
</feature>
<dbReference type="Pfam" id="PF12502">
    <property type="entry name" value="DUF3710"/>
    <property type="match status" value="1"/>
</dbReference>
<dbReference type="InterPro" id="IPR022183">
    <property type="entry name" value="DUF3710"/>
</dbReference>
<organism evidence="2 3">
    <name type="scientific">Schaalia naturae</name>
    <dbReference type="NCBI Taxonomy" id="635203"/>
    <lineage>
        <taxon>Bacteria</taxon>
        <taxon>Bacillati</taxon>
        <taxon>Actinomycetota</taxon>
        <taxon>Actinomycetes</taxon>
        <taxon>Actinomycetales</taxon>
        <taxon>Actinomycetaceae</taxon>
        <taxon>Schaalia</taxon>
    </lineage>
</organism>
<evidence type="ECO:0000313" key="2">
    <source>
        <dbReference type="EMBL" id="MFC7580322.1"/>
    </source>
</evidence>
<evidence type="ECO:0000256" key="1">
    <source>
        <dbReference type="SAM" id="MobiDB-lite"/>
    </source>
</evidence>
<reference evidence="3" key="1">
    <citation type="journal article" date="2019" name="Int. J. Syst. Evol. Microbiol.">
        <title>The Global Catalogue of Microorganisms (GCM) 10K type strain sequencing project: providing services to taxonomists for standard genome sequencing and annotation.</title>
        <authorList>
            <consortium name="The Broad Institute Genomics Platform"/>
            <consortium name="The Broad Institute Genome Sequencing Center for Infectious Disease"/>
            <person name="Wu L."/>
            <person name="Ma J."/>
        </authorList>
    </citation>
    <scope>NUCLEOTIDE SEQUENCE [LARGE SCALE GENOMIC DNA]</scope>
    <source>
        <strain evidence="3">CCUG 56698</strain>
    </source>
</reference>
<keyword evidence="3" id="KW-1185">Reference proteome</keyword>
<name>A0ABW2SJK8_9ACTO</name>
<sequence>MFGRKRRRPAEPETPLGPGLQEPEAVPERPSRPSDGDPVWSEPGPRDIAEIDTTSGYVDMGSLLIPAIPGMQLRTQLAKDGRTVLRALLVLGASGIQVSLAAAPKSGGVWDELRAQIRSGMESDGAHVEDVHTRYGDELLADLLVTLPDGSRATSRMRVIGREGPRWFARLDILGPAAQSLEAGGALEKVIDRLVVARDDAPRARLDLLPLHVPEGAVEVPDV</sequence>